<dbReference type="AlphaFoldDB" id="A0A162TI84"/>
<name>A0A162TI84_MUCCL</name>
<dbReference type="STRING" id="747725.A0A162TI84"/>
<gene>
    <name evidence="2" type="ORF">MUCCIDRAFT_79878</name>
</gene>
<evidence type="ECO:0000256" key="1">
    <source>
        <dbReference type="SAM" id="MobiDB-lite"/>
    </source>
</evidence>
<dbReference type="VEuPathDB" id="FungiDB:MUCCIDRAFT_79878"/>
<dbReference type="EMBL" id="AMYB01000003">
    <property type="protein sequence ID" value="OAD04782.1"/>
    <property type="molecule type" value="Genomic_DNA"/>
</dbReference>
<feature type="compositionally biased region" description="Basic and acidic residues" evidence="1">
    <location>
        <begin position="140"/>
        <end position="156"/>
    </location>
</feature>
<evidence type="ECO:0000313" key="3">
    <source>
        <dbReference type="Proteomes" id="UP000077051"/>
    </source>
</evidence>
<reference evidence="2 3" key="1">
    <citation type="submission" date="2015-06" db="EMBL/GenBank/DDBJ databases">
        <title>Expansion of signal transduction pathways in fungi by whole-genome duplication.</title>
        <authorList>
            <consortium name="DOE Joint Genome Institute"/>
            <person name="Corrochano L.M."/>
            <person name="Kuo A."/>
            <person name="Marcet-Houben M."/>
            <person name="Polaino S."/>
            <person name="Salamov A."/>
            <person name="Villalobos J.M."/>
            <person name="Alvarez M.I."/>
            <person name="Avalos J."/>
            <person name="Benito E.P."/>
            <person name="Benoit I."/>
            <person name="Burger G."/>
            <person name="Camino L.P."/>
            <person name="Canovas D."/>
            <person name="Cerda-Olmedo E."/>
            <person name="Cheng J.-F."/>
            <person name="Dominguez A."/>
            <person name="Elias M."/>
            <person name="Eslava A.P."/>
            <person name="Glaser F."/>
            <person name="Grimwood J."/>
            <person name="Gutierrez G."/>
            <person name="Heitman J."/>
            <person name="Henrissat B."/>
            <person name="Iturriaga E.A."/>
            <person name="Lang B.F."/>
            <person name="Lavin J.L."/>
            <person name="Lee S."/>
            <person name="Li W."/>
            <person name="Lindquist E."/>
            <person name="Lopez-Garcia S."/>
            <person name="Luque E.M."/>
            <person name="Marcos A.T."/>
            <person name="Martin J."/>
            <person name="Mccluskey K."/>
            <person name="Medina H.R."/>
            <person name="Miralles-Duran A."/>
            <person name="Miyazaki A."/>
            <person name="Munoz-Torres E."/>
            <person name="Oguiza J.A."/>
            <person name="Ohm R."/>
            <person name="Olmedo M."/>
            <person name="Orejas M."/>
            <person name="Ortiz-Castellanos L."/>
            <person name="Pisabarro A.G."/>
            <person name="Rodriguez-Romero J."/>
            <person name="Ruiz-Herrera J."/>
            <person name="Ruiz-Vazquez R."/>
            <person name="Sanz C."/>
            <person name="Schackwitz W."/>
            <person name="Schmutz J."/>
            <person name="Shahriari M."/>
            <person name="Shelest E."/>
            <person name="Silva-Franco F."/>
            <person name="Soanes D."/>
            <person name="Syed K."/>
            <person name="Tagua V.G."/>
            <person name="Talbot N.J."/>
            <person name="Thon M."/>
            <person name="De Vries R.P."/>
            <person name="Wiebenga A."/>
            <person name="Yadav J.S."/>
            <person name="Braun E.L."/>
            <person name="Baker S."/>
            <person name="Garre V."/>
            <person name="Horwitz B."/>
            <person name="Torres-Martinez S."/>
            <person name="Idnurm A."/>
            <person name="Herrera-Estrella A."/>
            <person name="Gabaldon T."/>
            <person name="Grigoriev I.V."/>
        </authorList>
    </citation>
    <scope>NUCLEOTIDE SEQUENCE [LARGE SCALE GENOMIC DNA]</scope>
    <source>
        <strain evidence="2 3">CBS 277.49</strain>
    </source>
</reference>
<comment type="caution">
    <text evidence="2">The sequence shown here is derived from an EMBL/GenBank/DDBJ whole genome shotgun (WGS) entry which is preliminary data.</text>
</comment>
<evidence type="ECO:0000313" key="2">
    <source>
        <dbReference type="EMBL" id="OAD04782.1"/>
    </source>
</evidence>
<dbReference type="Proteomes" id="UP000077051">
    <property type="component" value="Unassembled WGS sequence"/>
</dbReference>
<protein>
    <submittedName>
        <fullName evidence="2">Uncharacterized protein</fullName>
    </submittedName>
</protein>
<feature type="region of interest" description="Disordered" evidence="1">
    <location>
        <begin position="101"/>
        <end position="156"/>
    </location>
</feature>
<organism evidence="2 3">
    <name type="scientific">Mucor lusitanicus CBS 277.49</name>
    <dbReference type="NCBI Taxonomy" id="747725"/>
    <lineage>
        <taxon>Eukaryota</taxon>
        <taxon>Fungi</taxon>
        <taxon>Fungi incertae sedis</taxon>
        <taxon>Mucoromycota</taxon>
        <taxon>Mucoromycotina</taxon>
        <taxon>Mucoromycetes</taxon>
        <taxon>Mucorales</taxon>
        <taxon>Mucorineae</taxon>
        <taxon>Mucoraceae</taxon>
        <taxon>Mucor</taxon>
    </lineage>
</organism>
<proteinExistence type="predicted"/>
<sequence length="156" mass="17864">MDKFLDLQGCLAKHASANEFKKLVEVIQSSKSNTKEYKAAKKFADKITKDAYQILEQPSFVNYWTQKQKMVTRSRLYAAQRSQAVQQVKVYIEMLDEFGKSEHDESSDGNYSARESTPSSTSSLDENDTSNTYQYLAHNGDSDHYKLKPDGLRWSV</sequence>
<keyword evidence="3" id="KW-1185">Reference proteome</keyword>
<accession>A0A162TI84</accession>